<comment type="caution">
    <text evidence="1">The sequence shown here is derived from an EMBL/GenBank/DDBJ whole genome shotgun (WGS) entry which is preliminary data.</text>
</comment>
<protein>
    <submittedName>
        <fullName evidence="1">Uncharacterized protein</fullName>
    </submittedName>
</protein>
<dbReference type="EMBL" id="JAWWNJ010000047">
    <property type="protein sequence ID" value="KAK7017573.1"/>
    <property type="molecule type" value="Genomic_DNA"/>
</dbReference>
<dbReference type="AlphaFoldDB" id="A0AAW0AVQ7"/>
<reference evidence="1 2" key="1">
    <citation type="journal article" date="2024" name="J Genomics">
        <title>Draft genome sequencing and assembly of Favolaschia claudopus CIRM-BRFM 2984 isolated from oak limbs.</title>
        <authorList>
            <person name="Navarro D."/>
            <person name="Drula E."/>
            <person name="Chaduli D."/>
            <person name="Cazenave R."/>
            <person name="Ahrendt S."/>
            <person name="Wang J."/>
            <person name="Lipzen A."/>
            <person name="Daum C."/>
            <person name="Barry K."/>
            <person name="Grigoriev I.V."/>
            <person name="Favel A."/>
            <person name="Rosso M.N."/>
            <person name="Martin F."/>
        </authorList>
    </citation>
    <scope>NUCLEOTIDE SEQUENCE [LARGE SCALE GENOMIC DNA]</scope>
    <source>
        <strain evidence="1 2">CIRM-BRFM 2984</strain>
    </source>
</reference>
<organism evidence="1 2">
    <name type="scientific">Favolaschia claudopus</name>
    <dbReference type="NCBI Taxonomy" id="2862362"/>
    <lineage>
        <taxon>Eukaryota</taxon>
        <taxon>Fungi</taxon>
        <taxon>Dikarya</taxon>
        <taxon>Basidiomycota</taxon>
        <taxon>Agaricomycotina</taxon>
        <taxon>Agaricomycetes</taxon>
        <taxon>Agaricomycetidae</taxon>
        <taxon>Agaricales</taxon>
        <taxon>Marasmiineae</taxon>
        <taxon>Mycenaceae</taxon>
        <taxon>Favolaschia</taxon>
    </lineage>
</organism>
<sequence>MRFQVCRQGAQLALVANVGRSDSGSIGASDHGEDAKRIATARANSLFPSSSRRFCSACVSELAHSPKFSCPPSTCLKLHSSDGSAFADAATQVSEILSLRCCCGSKEVAINETELKGLRRRVPPCNLARVHESTMDGSLLGTRYQGIHSPHDTNKNKQGRGKLETKVPLLPTVVHANEWIRRSNVAVGNECRDMHMTQLAGTRRLEEPEERRTPDALLKHGAKEIALASIPDVVGYEEAVGLGPGSRRVLNPLFLFVVLNPFCQRLRAGVFAEIRIRSILVSTFNRPLTPLARRNPLSRVLRLGNGDGVIPGAELARVNVFLFPRSNGSLNTTLEALHAFILHSKVGLMAGIPLYAAPSSCRSRPQIPFVTRWKEVRKVGSDVMNQELELLCALVDGEVQTWWLYVRDELELSGGFVGRERHRSQSKILMRLYDGAENWSGVARWTIERIRRVPAVIIPLVSASLNTTSQVFASLYVLPMQSSTNQQRCT</sequence>
<dbReference type="Proteomes" id="UP001362999">
    <property type="component" value="Unassembled WGS sequence"/>
</dbReference>
<name>A0AAW0AVQ7_9AGAR</name>
<gene>
    <name evidence="1" type="ORF">R3P38DRAFT_2784443</name>
</gene>
<evidence type="ECO:0000313" key="2">
    <source>
        <dbReference type="Proteomes" id="UP001362999"/>
    </source>
</evidence>
<proteinExistence type="predicted"/>
<accession>A0AAW0AVQ7</accession>
<evidence type="ECO:0000313" key="1">
    <source>
        <dbReference type="EMBL" id="KAK7017573.1"/>
    </source>
</evidence>
<keyword evidence="2" id="KW-1185">Reference proteome</keyword>